<proteinExistence type="predicted"/>
<evidence type="ECO:0000313" key="2">
    <source>
        <dbReference type="EMBL" id="MFD0626614.1"/>
    </source>
</evidence>
<dbReference type="Proteomes" id="UP001596915">
    <property type="component" value="Unassembled WGS sequence"/>
</dbReference>
<feature type="transmembrane region" description="Helical" evidence="1">
    <location>
        <begin position="20"/>
        <end position="40"/>
    </location>
</feature>
<evidence type="ECO:0000256" key="1">
    <source>
        <dbReference type="SAM" id="Phobius"/>
    </source>
</evidence>
<keyword evidence="1" id="KW-0472">Membrane</keyword>
<sequence length="152" mass="15696">MSEASDRVRPGGPTRLKSLASIAAAALLAALLPVLVALWVGDGARKLITGESATVRSVTQCVEGGPQLPPSHCYGTWAFADGRTASGEITGAEVSAGDTIFAGAGWAYDSTSPLRWQVWTPVTIFGAGAAVLAVSWLNHRRNHGRSAPAQDG</sequence>
<keyword evidence="3" id="KW-1185">Reference proteome</keyword>
<keyword evidence="1" id="KW-0812">Transmembrane</keyword>
<reference evidence="3" key="1">
    <citation type="journal article" date="2019" name="Int. J. Syst. Evol. Microbiol.">
        <title>The Global Catalogue of Microorganisms (GCM) 10K type strain sequencing project: providing services to taxonomists for standard genome sequencing and annotation.</title>
        <authorList>
            <consortium name="The Broad Institute Genomics Platform"/>
            <consortium name="The Broad Institute Genome Sequencing Center for Infectious Disease"/>
            <person name="Wu L."/>
            <person name="Ma J."/>
        </authorList>
    </citation>
    <scope>NUCLEOTIDE SEQUENCE [LARGE SCALE GENOMIC DNA]</scope>
    <source>
        <strain evidence="3">JCM 12607</strain>
    </source>
</reference>
<comment type="caution">
    <text evidence="2">The sequence shown here is derived from an EMBL/GenBank/DDBJ whole genome shotgun (WGS) entry which is preliminary data.</text>
</comment>
<organism evidence="2 3">
    <name type="scientific">Streptomyces sanglieri</name>
    <dbReference type="NCBI Taxonomy" id="193460"/>
    <lineage>
        <taxon>Bacteria</taxon>
        <taxon>Bacillati</taxon>
        <taxon>Actinomycetota</taxon>
        <taxon>Actinomycetes</taxon>
        <taxon>Kitasatosporales</taxon>
        <taxon>Streptomycetaceae</taxon>
        <taxon>Streptomyces</taxon>
    </lineage>
</organism>
<evidence type="ECO:0000313" key="3">
    <source>
        <dbReference type="Proteomes" id="UP001596915"/>
    </source>
</evidence>
<protein>
    <recommendedName>
        <fullName evidence="4">Integral membrane protein</fullName>
    </recommendedName>
</protein>
<gene>
    <name evidence="2" type="ORF">ACFQ2K_31880</name>
</gene>
<accession>A0ABW2X3U6</accession>
<dbReference type="EMBL" id="JBHTGL010000008">
    <property type="protein sequence ID" value="MFD0626614.1"/>
    <property type="molecule type" value="Genomic_DNA"/>
</dbReference>
<feature type="transmembrane region" description="Helical" evidence="1">
    <location>
        <begin position="118"/>
        <end position="137"/>
    </location>
</feature>
<evidence type="ECO:0008006" key="4">
    <source>
        <dbReference type="Google" id="ProtNLM"/>
    </source>
</evidence>
<name>A0ABW2X3U6_9ACTN</name>
<keyword evidence="1" id="KW-1133">Transmembrane helix</keyword>